<dbReference type="InParanoid" id="A0A6I9R6R1"/>
<proteinExistence type="predicted"/>
<dbReference type="SUPFAM" id="SSF82171">
    <property type="entry name" value="DPP6 N-terminal domain-like"/>
    <property type="match status" value="1"/>
</dbReference>
<dbReference type="AlphaFoldDB" id="A0A6I9R6R1"/>
<sequence length="656" mass="72556">MEPQGTIVFSTVGLLYYGFDVFSTPLPANLDAAVNKVTERRHTDGVSVNFNAQFVDEGPTVAFVSERTGSPRLYVAQSPDHKPKPLPNIPESLHHDRPTVKNGLVYFVSAHEPPSEPFKSWSAVYAARLDTNETVRLTPPGVVDFSPAVSRSGEFVAVASYGSRLWKGDFHELATEIVVFRASDPSRRAVLCSHGGWPVWSGDSTVFFHRKAEDGWWSIFRSDLTADLENSRGPDAARRITPPGLHCFTPAASHDGKRIAVATRRKGTDFRHIEIFDLESDRFYPITELLNPNFHHYNPFFSPDSVYLGYHRFRGESAQGDSIIPNLHPVKSPVRGIRMFRLHTTFPSFSPDENFIATNGDFLNTPGLMVLKSDGSKRWTLLKESGAFYTAWSPTEKGVIYTSIGPIFESSKATVQIARISFDPNDLTDDREEVPVAVKILTRSDAGNNAFPACSPDGKSLVFRSGRSGQKNLYILDAVNGESDGGEGIRQLTEGKWTDTMPTWSPDGELIAFSSNRHAPSNPDVFSIYLIRPDGTGLRRVHVAGPAGSSYVDRERINHVCFSPDSKWLLFTANLGSVTSEPVSWPNQFQPYGDLYVCRLDGTGLRRLTCGSYENGTPAWSSRGGPDDLGSLSLRSPTGDKLRGQFDEPLWITCDI</sequence>
<dbReference type="PANTHER" id="PTHR32161">
    <property type="entry name" value="DPP6 N-TERMINAL DOMAIN-LIKE PROTEIN"/>
    <property type="match status" value="1"/>
</dbReference>
<dbReference type="InterPro" id="IPR011042">
    <property type="entry name" value="6-blade_b-propeller_TolB-like"/>
</dbReference>
<evidence type="ECO:0000256" key="1">
    <source>
        <dbReference type="SAM" id="MobiDB-lite"/>
    </source>
</evidence>
<gene>
    <name evidence="3" type="primary">LOC105044938</name>
</gene>
<dbReference type="OrthoDB" id="43744at2759"/>
<organism evidence="2 3">
    <name type="scientific">Elaeis guineensis var. tenera</name>
    <name type="common">Oil palm</name>
    <dbReference type="NCBI Taxonomy" id="51953"/>
    <lineage>
        <taxon>Eukaryota</taxon>
        <taxon>Viridiplantae</taxon>
        <taxon>Streptophyta</taxon>
        <taxon>Embryophyta</taxon>
        <taxon>Tracheophyta</taxon>
        <taxon>Spermatophyta</taxon>
        <taxon>Magnoliopsida</taxon>
        <taxon>Liliopsida</taxon>
        <taxon>Arecaceae</taxon>
        <taxon>Arecoideae</taxon>
        <taxon>Cocoseae</taxon>
        <taxon>Elaeidinae</taxon>
        <taxon>Elaeis</taxon>
    </lineage>
</organism>
<dbReference type="RefSeq" id="XP_010921344.1">
    <property type="nucleotide sequence ID" value="XM_010923042.3"/>
</dbReference>
<dbReference type="FunCoup" id="A0A6I9R6R1">
    <property type="interactions" value="33"/>
</dbReference>
<dbReference type="GeneID" id="105044938"/>
<feature type="region of interest" description="Disordered" evidence="1">
    <location>
        <begin position="74"/>
        <end position="94"/>
    </location>
</feature>
<dbReference type="Proteomes" id="UP000504607">
    <property type="component" value="Chromosome 5"/>
</dbReference>
<dbReference type="InterPro" id="IPR011659">
    <property type="entry name" value="WD40"/>
</dbReference>
<protein>
    <submittedName>
        <fullName evidence="3">Uncharacterized protein LOC105044938</fullName>
    </submittedName>
</protein>
<dbReference type="Pfam" id="PF07676">
    <property type="entry name" value="PD40"/>
    <property type="match status" value="3"/>
</dbReference>
<name>A0A6I9R6R1_ELAGV</name>
<evidence type="ECO:0000313" key="3">
    <source>
        <dbReference type="RefSeq" id="XP_010921344.1"/>
    </source>
</evidence>
<evidence type="ECO:0000313" key="2">
    <source>
        <dbReference type="Proteomes" id="UP000504607"/>
    </source>
</evidence>
<dbReference type="SUPFAM" id="SSF69304">
    <property type="entry name" value="Tricorn protease N-terminal domain"/>
    <property type="match status" value="1"/>
</dbReference>
<dbReference type="Gene3D" id="2.120.10.30">
    <property type="entry name" value="TolB, C-terminal domain"/>
    <property type="match status" value="4"/>
</dbReference>
<reference evidence="3" key="1">
    <citation type="submission" date="2025-08" db="UniProtKB">
        <authorList>
            <consortium name="RefSeq"/>
        </authorList>
    </citation>
    <scope>IDENTIFICATION</scope>
</reference>
<keyword evidence="2" id="KW-1185">Reference proteome</keyword>
<dbReference type="KEGG" id="egu:105044938"/>
<dbReference type="PANTHER" id="PTHR32161:SF9">
    <property type="entry name" value="TOLB PROTEIN-LIKE PROTEIN"/>
    <property type="match status" value="1"/>
</dbReference>
<accession>A0A6I9R6R1</accession>